<dbReference type="CDD" id="cd09272">
    <property type="entry name" value="RNase_HI_RT_Ty1"/>
    <property type="match status" value="1"/>
</dbReference>
<dbReference type="Proteomes" id="UP000765509">
    <property type="component" value="Unassembled WGS sequence"/>
</dbReference>
<feature type="domain" description="Reverse transcriptase Ty1/copia-type" evidence="1">
    <location>
        <begin position="2"/>
        <end position="82"/>
    </location>
</feature>
<dbReference type="EMBL" id="AVOT02001170">
    <property type="protein sequence ID" value="MBW0465950.1"/>
    <property type="molecule type" value="Genomic_DNA"/>
</dbReference>
<dbReference type="OrthoDB" id="3344688at2759"/>
<dbReference type="PANTHER" id="PTHR11439:SF467">
    <property type="entry name" value="INTEGRASE CATALYTIC DOMAIN-CONTAINING PROTEIN"/>
    <property type="match status" value="1"/>
</dbReference>
<keyword evidence="3" id="KW-1185">Reference proteome</keyword>
<evidence type="ECO:0000313" key="2">
    <source>
        <dbReference type="EMBL" id="MBW0465950.1"/>
    </source>
</evidence>
<protein>
    <recommendedName>
        <fullName evidence="1">Reverse transcriptase Ty1/copia-type domain-containing protein</fullName>
    </recommendedName>
</protein>
<dbReference type="Pfam" id="PF07727">
    <property type="entry name" value="RVT_2"/>
    <property type="match status" value="1"/>
</dbReference>
<comment type="caution">
    <text evidence="2">The sequence shown here is derived from an EMBL/GenBank/DDBJ whole genome shotgun (WGS) entry which is preliminary data.</text>
</comment>
<accession>A0A9Q3BIT7</accession>
<reference evidence="2" key="1">
    <citation type="submission" date="2021-03" db="EMBL/GenBank/DDBJ databases">
        <title>Draft genome sequence of rust myrtle Austropuccinia psidii MF-1, a brazilian biotype.</title>
        <authorList>
            <person name="Quecine M.C."/>
            <person name="Pachon D.M.R."/>
            <person name="Bonatelli M.L."/>
            <person name="Correr F.H."/>
            <person name="Franceschini L.M."/>
            <person name="Leite T.F."/>
            <person name="Margarido G.R.A."/>
            <person name="Almeida C.A."/>
            <person name="Ferrarezi J.A."/>
            <person name="Labate C.A."/>
        </authorList>
    </citation>
    <scope>NUCLEOTIDE SEQUENCE</scope>
    <source>
        <strain evidence="2">MF-1</strain>
    </source>
</reference>
<evidence type="ECO:0000313" key="3">
    <source>
        <dbReference type="Proteomes" id="UP000765509"/>
    </source>
</evidence>
<dbReference type="AlphaFoldDB" id="A0A9Q3BIT7"/>
<organism evidence="2 3">
    <name type="scientific">Austropuccinia psidii MF-1</name>
    <dbReference type="NCBI Taxonomy" id="1389203"/>
    <lineage>
        <taxon>Eukaryota</taxon>
        <taxon>Fungi</taxon>
        <taxon>Dikarya</taxon>
        <taxon>Basidiomycota</taxon>
        <taxon>Pucciniomycotina</taxon>
        <taxon>Pucciniomycetes</taxon>
        <taxon>Pucciniales</taxon>
        <taxon>Sphaerophragmiaceae</taxon>
        <taxon>Austropuccinia</taxon>
    </lineage>
</organism>
<gene>
    <name evidence="2" type="ORF">O181_005665</name>
</gene>
<name>A0A9Q3BIT7_9BASI</name>
<dbReference type="InterPro" id="IPR013103">
    <property type="entry name" value="RVT_2"/>
</dbReference>
<proteinExistence type="predicted"/>
<dbReference type="PANTHER" id="PTHR11439">
    <property type="entry name" value="GAG-POL-RELATED RETROTRANSPOSON"/>
    <property type="match status" value="1"/>
</dbReference>
<sequence length="277" mass="31326">MVFVHVDNMVIGGDSALVLKLKKEIQKYFKMEDLGEIVYVLGIKIMRNREDRTKYLSQELYVHKILDEFGMFDCKPVSTPMNPGCRLSPSNQTAFKRILRYLQGTKDFSLILGGSIPSSTISGFADSDWGSNYNGKLFSGFGVLFGGLITWETKKQSTAALSTTKAELNGLVELAQDILWLKKLLINVKIDPSVQLQCDNQGAVALCYNPLYHHKTRHLNIKLNWLHDLTINKEINLSYIPASNMWANIFTKGLCKHKNQTFCRELGLIALPSKRAY</sequence>
<evidence type="ECO:0000259" key="1">
    <source>
        <dbReference type="Pfam" id="PF07727"/>
    </source>
</evidence>